<organism evidence="1">
    <name type="scientific">marine metagenome</name>
    <dbReference type="NCBI Taxonomy" id="408172"/>
    <lineage>
        <taxon>unclassified sequences</taxon>
        <taxon>metagenomes</taxon>
        <taxon>ecological metagenomes</taxon>
    </lineage>
</organism>
<proteinExistence type="predicted"/>
<dbReference type="Gene3D" id="3.90.180.10">
    <property type="entry name" value="Medium-chain alcohol dehydrogenases, catalytic domain"/>
    <property type="match status" value="1"/>
</dbReference>
<feature type="non-terminal residue" evidence="1">
    <location>
        <position position="80"/>
    </location>
</feature>
<feature type="non-terminal residue" evidence="1">
    <location>
        <position position="1"/>
    </location>
</feature>
<gene>
    <name evidence="1" type="ORF">METZ01_LOCUS444129</name>
</gene>
<sequence length="80" mass="8669">VNSTRFISPAIRKIEVEEFDLGVVPDDGILVENEYTAVSIGTEIYNWKHGGEPGSEPTFPRITGYCNVGRVLEVGSGVEG</sequence>
<dbReference type="SUPFAM" id="SSF50129">
    <property type="entry name" value="GroES-like"/>
    <property type="match status" value="1"/>
</dbReference>
<dbReference type="EMBL" id="UINC01181540">
    <property type="protein sequence ID" value="SVD91275.1"/>
    <property type="molecule type" value="Genomic_DNA"/>
</dbReference>
<reference evidence="1" key="1">
    <citation type="submission" date="2018-05" db="EMBL/GenBank/DDBJ databases">
        <authorList>
            <person name="Lanie J.A."/>
            <person name="Ng W.-L."/>
            <person name="Kazmierczak K.M."/>
            <person name="Andrzejewski T.M."/>
            <person name="Davidsen T.M."/>
            <person name="Wayne K.J."/>
            <person name="Tettelin H."/>
            <person name="Glass J.I."/>
            <person name="Rusch D."/>
            <person name="Podicherti R."/>
            <person name="Tsui H.-C.T."/>
            <person name="Winkler M.E."/>
        </authorList>
    </citation>
    <scope>NUCLEOTIDE SEQUENCE</scope>
</reference>
<protein>
    <submittedName>
        <fullName evidence="1">Uncharacterized protein</fullName>
    </submittedName>
</protein>
<name>A0A382Z851_9ZZZZ</name>
<accession>A0A382Z851</accession>
<dbReference type="InterPro" id="IPR011032">
    <property type="entry name" value="GroES-like_sf"/>
</dbReference>
<dbReference type="AlphaFoldDB" id="A0A382Z851"/>
<evidence type="ECO:0000313" key="1">
    <source>
        <dbReference type="EMBL" id="SVD91275.1"/>
    </source>
</evidence>